<feature type="region of interest" description="Disordered" evidence="1">
    <location>
        <begin position="1"/>
        <end position="51"/>
    </location>
</feature>
<name>A0A1B0FBK2_GLOMM</name>
<protein>
    <submittedName>
        <fullName evidence="2">Uncharacterized protein</fullName>
    </submittedName>
</protein>
<organism evidence="2 3">
    <name type="scientific">Glossina morsitans morsitans</name>
    <name type="common">Savannah tsetse fly</name>
    <dbReference type="NCBI Taxonomy" id="37546"/>
    <lineage>
        <taxon>Eukaryota</taxon>
        <taxon>Metazoa</taxon>
        <taxon>Ecdysozoa</taxon>
        <taxon>Arthropoda</taxon>
        <taxon>Hexapoda</taxon>
        <taxon>Insecta</taxon>
        <taxon>Pterygota</taxon>
        <taxon>Neoptera</taxon>
        <taxon>Endopterygota</taxon>
        <taxon>Diptera</taxon>
        <taxon>Brachycera</taxon>
        <taxon>Muscomorpha</taxon>
        <taxon>Hippoboscoidea</taxon>
        <taxon>Glossinidae</taxon>
        <taxon>Glossina</taxon>
    </lineage>
</organism>
<keyword evidence="3" id="KW-1185">Reference proteome</keyword>
<dbReference type="Proteomes" id="UP000092444">
    <property type="component" value="Unassembled WGS sequence"/>
</dbReference>
<proteinExistence type="predicted"/>
<sequence>MMRSQRSNSPIFQQEPSSSAEFTDDDNDDDEDEEKSDRSDTQLSVGSDDGICVYFENNRKNRRWFN</sequence>
<feature type="compositionally biased region" description="Acidic residues" evidence="1">
    <location>
        <begin position="22"/>
        <end position="34"/>
    </location>
</feature>
<dbReference type="EMBL" id="CCAG010021318">
    <property type="status" value="NOT_ANNOTATED_CDS"/>
    <property type="molecule type" value="Genomic_DNA"/>
</dbReference>
<reference evidence="2" key="1">
    <citation type="submission" date="2020-05" db="UniProtKB">
        <authorList>
            <consortium name="EnsemblMetazoa"/>
        </authorList>
    </citation>
    <scope>IDENTIFICATION</scope>
    <source>
        <strain evidence="2">Yale</strain>
    </source>
</reference>
<evidence type="ECO:0000256" key="1">
    <source>
        <dbReference type="SAM" id="MobiDB-lite"/>
    </source>
</evidence>
<evidence type="ECO:0000313" key="3">
    <source>
        <dbReference type="Proteomes" id="UP000092444"/>
    </source>
</evidence>
<accession>A0A1B0FBK2</accession>
<evidence type="ECO:0000313" key="2">
    <source>
        <dbReference type="EnsemblMetazoa" id="GMOY000910-PA"/>
    </source>
</evidence>
<dbReference type="EnsemblMetazoa" id="GMOY000910-RA">
    <property type="protein sequence ID" value="GMOY000910-PA"/>
    <property type="gene ID" value="GMOY000910"/>
</dbReference>
<feature type="compositionally biased region" description="Polar residues" evidence="1">
    <location>
        <begin position="1"/>
        <end position="17"/>
    </location>
</feature>
<dbReference type="AlphaFoldDB" id="A0A1B0FBK2"/>